<evidence type="ECO:0000313" key="1">
    <source>
        <dbReference type="EMBL" id="EJZ12597.1"/>
    </source>
</evidence>
<name>K0UZN0_MYCVA</name>
<dbReference type="AlphaFoldDB" id="K0UZN0"/>
<dbReference type="Pfam" id="PF13450">
    <property type="entry name" value="NAD_binding_8"/>
    <property type="match status" value="1"/>
</dbReference>
<dbReference type="InterPro" id="IPR036188">
    <property type="entry name" value="FAD/NAD-bd_sf"/>
</dbReference>
<dbReference type="Proteomes" id="UP000006072">
    <property type="component" value="Unassembled WGS sequence"/>
</dbReference>
<reference evidence="1 2" key="1">
    <citation type="journal article" date="2012" name="J. Bacteriol.">
        <title>Complete Genome Sequence of Mycobacterium vaccae Type Strain ATCC 25954.</title>
        <authorList>
            <person name="Ho Y.S."/>
            <person name="Adroub S.A."/>
            <person name="Abadi M."/>
            <person name="Al Alwan B."/>
            <person name="Alkhateeb R."/>
            <person name="Gao G."/>
            <person name="Ragab A."/>
            <person name="Ali S."/>
            <person name="van Soolingen D."/>
            <person name="Bitter W."/>
            <person name="Pain A."/>
            <person name="Abdallah A.M."/>
        </authorList>
    </citation>
    <scope>NUCLEOTIDE SEQUENCE [LARGE SCALE GENOMIC DNA]</scope>
    <source>
        <strain evidence="1 2">ATCC 25954</strain>
    </source>
</reference>
<evidence type="ECO:0000313" key="2">
    <source>
        <dbReference type="Proteomes" id="UP000006072"/>
    </source>
</evidence>
<evidence type="ECO:0008006" key="3">
    <source>
        <dbReference type="Google" id="ProtNLM"/>
    </source>
</evidence>
<sequence length="53" mass="5850">MTAKRRRVAILGGGMAGLSAAWRLSEPGWQKRFESVTVYQRGWRLGGKAASSR</sequence>
<dbReference type="eggNOG" id="COG1232">
    <property type="taxonomic scope" value="Bacteria"/>
</dbReference>
<comment type="caution">
    <text evidence="1">The sequence shown here is derived from an EMBL/GenBank/DDBJ whole genome shotgun (WGS) entry which is preliminary data.</text>
</comment>
<gene>
    <name evidence="1" type="ORF">MVAC_00905</name>
</gene>
<feature type="non-terminal residue" evidence="1">
    <location>
        <position position="53"/>
    </location>
</feature>
<accession>K0UZN0</accession>
<dbReference type="RefSeq" id="WP_003928134.1">
    <property type="nucleotide sequence ID" value="NZ_JH814683.1"/>
</dbReference>
<dbReference type="Gene3D" id="3.50.50.60">
    <property type="entry name" value="FAD/NAD(P)-binding domain"/>
    <property type="match status" value="1"/>
</dbReference>
<keyword evidence="2" id="KW-1185">Reference proteome</keyword>
<dbReference type="HOGENOM" id="CLU_3092058_0_0_11"/>
<protein>
    <recommendedName>
        <fullName evidence="3">Protoporphyrinogen oxidase</fullName>
    </recommendedName>
</protein>
<organism evidence="1 2">
    <name type="scientific">Mycolicibacterium vaccae ATCC 25954</name>
    <dbReference type="NCBI Taxonomy" id="1194972"/>
    <lineage>
        <taxon>Bacteria</taxon>
        <taxon>Bacillati</taxon>
        <taxon>Actinomycetota</taxon>
        <taxon>Actinomycetes</taxon>
        <taxon>Mycobacteriales</taxon>
        <taxon>Mycobacteriaceae</taxon>
        <taxon>Mycolicibacterium</taxon>
    </lineage>
</organism>
<dbReference type="SUPFAM" id="SSF51905">
    <property type="entry name" value="FAD/NAD(P)-binding domain"/>
    <property type="match status" value="1"/>
</dbReference>
<proteinExistence type="predicted"/>
<dbReference type="EMBL" id="ALQA01000002">
    <property type="protein sequence ID" value="EJZ12597.1"/>
    <property type="molecule type" value="Genomic_DNA"/>
</dbReference>